<dbReference type="Gene3D" id="3.40.50.300">
    <property type="entry name" value="P-loop containing nucleotide triphosphate hydrolases"/>
    <property type="match status" value="1"/>
</dbReference>
<proteinExistence type="predicted"/>
<keyword evidence="1" id="KW-0732">Signal</keyword>
<feature type="signal peptide" evidence="1">
    <location>
        <begin position="1"/>
        <end position="17"/>
    </location>
</feature>
<reference evidence="4" key="1">
    <citation type="submission" date="2017-02" db="UniProtKB">
        <authorList>
            <consortium name="WormBaseParasite"/>
        </authorList>
    </citation>
    <scope>IDENTIFICATION</scope>
</reference>
<sequence>MCLLLFSLLLLISSSLSEKCDSSAYKLAIFALDNGNNDALERLKCSAGRYNIDFKILNLGKSSINQHENGKNAGKILKTLAEKLEKFRMSNSTVVLIIDGFDAIITSDESNIICQFLNACSNCRALLTPKMVTSKRLVYIIEYIQCIFP</sequence>
<keyword evidence="3" id="KW-1185">Reference proteome</keyword>
<organism evidence="3 4">
    <name type="scientific">Elaeophora elaphi</name>
    <dbReference type="NCBI Taxonomy" id="1147741"/>
    <lineage>
        <taxon>Eukaryota</taxon>
        <taxon>Metazoa</taxon>
        <taxon>Ecdysozoa</taxon>
        <taxon>Nematoda</taxon>
        <taxon>Chromadorea</taxon>
        <taxon>Rhabditida</taxon>
        <taxon>Spirurina</taxon>
        <taxon>Spiruromorpha</taxon>
        <taxon>Filarioidea</taxon>
        <taxon>Onchocercidae</taxon>
        <taxon>Elaeophora</taxon>
    </lineage>
</organism>
<feature type="domain" description="PLOD1-3-like GT" evidence="2">
    <location>
        <begin position="26"/>
        <end position="119"/>
    </location>
</feature>
<evidence type="ECO:0000313" key="4">
    <source>
        <dbReference type="WBParaSite" id="EEL_0000561501-mRNA-1"/>
    </source>
</evidence>
<dbReference type="Proteomes" id="UP000050640">
    <property type="component" value="Unplaced"/>
</dbReference>
<dbReference type="WBParaSite" id="EEL_0000561501-mRNA-1">
    <property type="protein sequence ID" value="EEL_0000561501-mRNA-1"/>
    <property type="gene ID" value="EEL_0000561501"/>
</dbReference>
<dbReference type="InterPro" id="IPR057589">
    <property type="entry name" value="GT_PLOD"/>
</dbReference>
<dbReference type="AlphaFoldDB" id="A0A0R3RUB8"/>
<evidence type="ECO:0000313" key="3">
    <source>
        <dbReference type="Proteomes" id="UP000050640"/>
    </source>
</evidence>
<evidence type="ECO:0000256" key="1">
    <source>
        <dbReference type="SAM" id="SignalP"/>
    </source>
</evidence>
<evidence type="ECO:0000259" key="2">
    <source>
        <dbReference type="Pfam" id="PF25342"/>
    </source>
</evidence>
<name>A0A0R3RUB8_9BILA</name>
<protein>
    <recommendedName>
        <fullName evidence="2">PLOD1-3-like GT domain-containing protein</fullName>
    </recommendedName>
</protein>
<dbReference type="STRING" id="1147741.A0A0R3RUB8"/>
<dbReference type="Pfam" id="PF25342">
    <property type="entry name" value="GT_PLOD"/>
    <property type="match status" value="1"/>
</dbReference>
<accession>A0A0R3RUB8</accession>
<feature type="chain" id="PRO_5006447796" description="PLOD1-3-like GT domain-containing protein" evidence="1">
    <location>
        <begin position="18"/>
        <end position="149"/>
    </location>
</feature>
<dbReference type="InterPro" id="IPR027417">
    <property type="entry name" value="P-loop_NTPase"/>
</dbReference>